<protein>
    <submittedName>
        <fullName evidence="1">Glutaminyl-peptide cyclotransferase</fullName>
    </submittedName>
</protein>
<gene>
    <name evidence="1" type="ORF">LZC95_50920</name>
</gene>
<evidence type="ECO:0000313" key="2">
    <source>
        <dbReference type="Proteomes" id="UP001379533"/>
    </source>
</evidence>
<dbReference type="RefSeq" id="WP_394845332.1">
    <property type="nucleotide sequence ID" value="NZ_CP089982.1"/>
</dbReference>
<name>A0ABZ2K7S3_9BACT</name>
<proteinExistence type="predicted"/>
<sequence length="389" mass="40499">MHSTWILGSAFLAISVAACTQDGAMDPSEEQPLAASSTYALFVGTDFSKAELSVVKLAPDAVAGRLPIPDQDSVAAANRGNGFVLERAIGKAIVLDGTQPWTASRTIDVNDSPDAGSYASNPRTVVVTSGTKAYVARYATNTVKIIDVATGAASGNIDLSAFLASGDPDGKVEVQDAVYNPATGRAYFLLERIDQFDFGPAPDYVGTCLGWHGQIVTVNVATNTVVGSAINLLGDNPQSVTADFAGNRLIVVDTGCRSGDARRGRGIEAVSLSTGASKWLYQTGDVDRLSALVWADATHAFLNKGSSWYAWNPTQTTLGVALANFPQAPVYDGAGRIVGLQAQGSGSSVTWSVVAWNVATSQLTTIVTNPFQGVVPATSYGVTSALLVR</sequence>
<keyword evidence="2" id="KW-1185">Reference proteome</keyword>
<dbReference type="SUPFAM" id="SSF50969">
    <property type="entry name" value="YVTN repeat-like/Quinoprotein amine dehydrogenase"/>
    <property type="match status" value="1"/>
</dbReference>
<evidence type="ECO:0000313" key="1">
    <source>
        <dbReference type="EMBL" id="WXA94721.1"/>
    </source>
</evidence>
<reference evidence="1 2" key="1">
    <citation type="submission" date="2021-12" db="EMBL/GenBank/DDBJ databases">
        <title>Discovery of the Pendulisporaceae a myxobacterial family with distinct sporulation behavior and unique specialized metabolism.</title>
        <authorList>
            <person name="Garcia R."/>
            <person name="Popoff A."/>
            <person name="Bader C.D."/>
            <person name="Loehr J."/>
            <person name="Walesch S."/>
            <person name="Walt C."/>
            <person name="Boldt J."/>
            <person name="Bunk B."/>
            <person name="Haeckl F.J.F.P.J."/>
            <person name="Gunesch A.P."/>
            <person name="Birkelbach J."/>
            <person name="Nuebel U."/>
            <person name="Pietschmann T."/>
            <person name="Bach T."/>
            <person name="Mueller R."/>
        </authorList>
    </citation>
    <scope>NUCLEOTIDE SEQUENCE [LARGE SCALE GENOMIC DNA]</scope>
    <source>
        <strain evidence="1 2">MSr12523</strain>
    </source>
</reference>
<dbReference type="InterPro" id="IPR011044">
    <property type="entry name" value="Quino_amine_DH_bsu"/>
</dbReference>
<dbReference type="EMBL" id="CP089982">
    <property type="protein sequence ID" value="WXA94721.1"/>
    <property type="molecule type" value="Genomic_DNA"/>
</dbReference>
<dbReference type="InterPro" id="IPR015943">
    <property type="entry name" value="WD40/YVTN_repeat-like_dom_sf"/>
</dbReference>
<organism evidence="1 2">
    <name type="scientific">Pendulispora brunnea</name>
    <dbReference type="NCBI Taxonomy" id="2905690"/>
    <lineage>
        <taxon>Bacteria</taxon>
        <taxon>Pseudomonadati</taxon>
        <taxon>Myxococcota</taxon>
        <taxon>Myxococcia</taxon>
        <taxon>Myxococcales</taxon>
        <taxon>Sorangiineae</taxon>
        <taxon>Pendulisporaceae</taxon>
        <taxon>Pendulispora</taxon>
    </lineage>
</organism>
<dbReference type="Gene3D" id="2.130.10.10">
    <property type="entry name" value="YVTN repeat-like/Quinoprotein amine dehydrogenase"/>
    <property type="match status" value="1"/>
</dbReference>
<accession>A0ABZ2K7S3</accession>
<dbReference type="Proteomes" id="UP001379533">
    <property type="component" value="Chromosome"/>
</dbReference>